<dbReference type="SUPFAM" id="SSF51110">
    <property type="entry name" value="alpha-D-mannose-specific plant lectins"/>
    <property type="match status" value="1"/>
</dbReference>
<name>A0A9W8RVT3_9HYPO</name>
<evidence type="ECO:0000313" key="3">
    <source>
        <dbReference type="Proteomes" id="UP001152049"/>
    </source>
</evidence>
<gene>
    <name evidence="2" type="ORF">NW762_008167</name>
</gene>
<dbReference type="InterPro" id="IPR036426">
    <property type="entry name" value="Bulb-type_lectin_dom_sf"/>
</dbReference>
<comment type="caution">
    <text evidence="2">The sequence shown here is derived from an EMBL/GenBank/DDBJ whole genome shotgun (WGS) entry which is preliminary data.</text>
</comment>
<organism evidence="2 3">
    <name type="scientific">Fusarium torreyae</name>
    <dbReference type="NCBI Taxonomy" id="1237075"/>
    <lineage>
        <taxon>Eukaryota</taxon>
        <taxon>Fungi</taxon>
        <taxon>Dikarya</taxon>
        <taxon>Ascomycota</taxon>
        <taxon>Pezizomycotina</taxon>
        <taxon>Sordariomycetes</taxon>
        <taxon>Hypocreomycetidae</taxon>
        <taxon>Hypocreales</taxon>
        <taxon>Nectriaceae</taxon>
        <taxon>Fusarium</taxon>
    </lineage>
</organism>
<dbReference type="InterPro" id="IPR001480">
    <property type="entry name" value="Bulb-type_lectin_dom"/>
</dbReference>
<dbReference type="Gene3D" id="2.90.10.10">
    <property type="entry name" value="Bulb-type lectin domain"/>
    <property type="match status" value="3"/>
</dbReference>
<evidence type="ECO:0000259" key="1">
    <source>
        <dbReference type="PROSITE" id="PS50927"/>
    </source>
</evidence>
<accession>A0A9W8RVT3</accession>
<proteinExistence type="predicted"/>
<sequence length="119" mass="13019">MGGDRLNNGEWLLVGNSLFSEDGSVEFRMQDDGKVAVYHGDYCAWQNTDQQTDDIHGVKMQEDGNFVMYDNSGTGHATWHTDTASPTGNNTTTLVVQDDGNVVLYNEGGVPIWATSSNK</sequence>
<dbReference type="OrthoDB" id="1884773at2759"/>
<dbReference type="Proteomes" id="UP001152049">
    <property type="component" value="Unassembled WGS sequence"/>
</dbReference>
<dbReference type="AlphaFoldDB" id="A0A9W8RVT3"/>
<keyword evidence="3" id="KW-1185">Reference proteome</keyword>
<reference evidence="2" key="1">
    <citation type="submission" date="2022-09" db="EMBL/GenBank/DDBJ databases">
        <title>Fusarium specimens isolated from Avocado Roots.</title>
        <authorList>
            <person name="Stajich J."/>
            <person name="Roper C."/>
            <person name="Heimlech-Rivalta G."/>
        </authorList>
    </citation>
    <scope>NUCLEOTIDE SEQUENCE</scope>
    <source>
        <strain evidence="2">CF00136</strain>
    </source>
</reference>
<dbReference type="PROSITE" id="PS50927">
    <property type="entry name" value="BULB_LECTIN"/>
    <property type="match status" value="1"/>
</dbReference>
<feature type="domain" description="Bulb-type lectin" evidence="1">
    <location>
        <begin position="3"/>
        <end position="117"/>
    </location>
</feature>
<dbReference type="EMBL" id="JAOQAZ010000016">
    <property type="protein sequence ID" value="KAJ4258029.1"/>
    <property type="molecule type" value="Genomic_DNA"/>
</dbReference>
<evidence type="ECO:0000313" key="2">
    <source>
        <dbReference type="EMBL" id="KAJ4258029.1"/>
    </source>
</evidence>
<dbReference type="SMART" id="SM00108">
    <property type="entry name" value="B_lectin"/>
    <property type="match status" value="1"/>
</dbReference>
<protein>
    <recommendedName>
        <fullName evidence="1">Bulb-type lectin domain-containing protein</fullName>
    </recommendedName>
</protein>